<dbReference type="Gene3D" id="3.30.2010.10">
    <property type="entry name" value="Metalloproteases ('zincins'), catalytic domain"/>
    <property type="match status" value="1"/>
</dbReference>
<evidence type="ECO:0000256" key="2">
    <source>
        <dbReference type="ARBA" id="ARBA00022723"/>
    </source>
</evidence>
<keyword evidence="11" id="KW-1185">Reference proteome</keyword>
<feature type="transmembrane region" description="Helical" evidence="7">
    <location>
        <begin position="268"/>
        <end position="292"/>
    </location>
</feature>
<dbReference type="Pfam" id="PF01435">
    <property type="entry name" value="Peptidase_M48"/>
    <property type="match status" value="1"/>
</dbReference>
<dbReference type="EMBL" id="KU753007">
    <property type="protein sequence ID" value="AMT92137.1"/>
    <property type="molecule type" value="Genomic_DNA"/>
</dbReference>
<dbReference type="GO" id="GO:0004222">
    <property type="term" value="F:metalloendopeptidase activity"/>
    <property type="evidence" value="ECO:0007669"/>
    <property type="project" value="InterPro"/>
</dbReference>
<keyword evidence="7" id="KW-1133">Transmembrane helix</keyword>
<accession>A0A144LIJ1</accession>
<evidence type="ECO:0000256" key="4">
    <source>
        <dbReference type="ARBA" id="ARBA00022833"/>
    </source>
</evidence>
<feature type="transmembrane region" description="Helical" evidence="7">
    <location>
        <begin position="35"/>
        <end position="59"/>
    </location>
</feature>
<dbReference type="EMBL" id="BAAAXZ010000022">
    <property type="protein sequence ID" value="GAA2912728.1"/>
    <property type="molecule type" value="Genomic_DNA"/>
</dbReference>
<name>A0A144LIJ1_STRTU</name>
<evidence type="ECO:0000256" key="6">
    <source>
        <dbReference type="RuleBase" id="RU003983"/>
    </source>
</evidence>
<dbReference type="PANTHER" id="PTHR34978:SF3">
    <property type="entry name" value="SLR0241 PROTEIN"/>
    <property type="match status" value="1"/>
</dbReference>
<sequence length="317" mass="31980">MITLLLVPLLAPCAMPLLARHAVARLAPGAALRVLTLTVLVLAGSSLAALGTLVLTGLLRLPVFAALEKLVHPLDANPAALPLAAPAAGMLAVCAWQLARSALRQAGGLRSARRSADARPAAGDLCVIDSPGPDAYALPGRPGRIVVTTGMLRSLGPAEREALFAHERAHLAGRHHLHLLVAELAAHCHPGLRPARAAVRLAVERTADEAAAAVTGDRRLTARAIGRAALAASAARTTRPAGAPAATSGPVPQRVAALLAPPHRPHRLAPLLGGLLMLCAGLSLAAAGAGAISLHERIEIAQGEGPAAAHAGGTGSP</sequence>
<comment type="similarity">
    <text evidence="6">Belongs to the peptidase M48 family.</text>
</comment>
<dbReference type="RefSeq" id="WP_344960725.1">
    <property type="nucleotide sequence ID" value="NZ_BAAAXZ010000022.1"/>
</dbReference>
<dbReference type="AlphaFoldDB" id="A0A144LIJ1"/>
<organism evidence="9">
    <name type="scientific">Streptomyces thioluteus</name>
    <dbReference type="NCBI Taxonomy" id="66431"/>
    <lineage>
        <taxon>Bacteria</taxon>
        <taxon>Bacillati</taxon>
        <taxon>Actinomycetota</taxon>
        <taxon>Actinomycetes</taxon>
        <taxon>Kitasatosporales</taxon>
        <taxon>Streptomycetaceae</taxon>
        <taxon>Streptomyces</taxon>
    </lineage>
</organism>
<dbReference type="GO" id="GO:0046872">
    <property type="term" value="F:metal ion binding"/>
    <property type="evidence" value="ECO:0007669"/>
    <property type="project" value="UniProtKB-KW"/>
</dbReference>
<comment type="cofactor">
    <cofactor evidence="6">
        <name>Zn(2+)</name>
        <dbReference type="ChEBI" id="CHEBI:29105"/>
    </cofactor>
    <text evidence="6">Binds 1 zinc ion per subunit.</text>
</comment>
<dbReference type="PANTHER" id="PTHR34978">
    <property type="entry name" value="POSSIBLE SENSOR-TRANSDUCER PROTEIN BLAR"/>
    <property type="match status" value="1"/>
</dbReference>
<evidence type="ECO:0000259" key="8">
    <source>
        <dbReference type="Pfam" id="PF01435"/>
    </source>
</evidence>
<gene>
    <name evidence="10" type="ORF">GCM10020221_05600</name>
</gene>
<dbReference type="InterPro" id="IPR052173">
    <property type="entry name" value="Beta-lactam_resp_regulator"/>
</dbReference>
<reference evidence="10" key="4">
    <citation type="submission" date="2023-12" db="EMBL/GenBank/DDBJ databases">
        <authorList>
            <person name="Sun Q."/>
            <person name="Inoue M."/>
        </authorList>
    </citation>
    <scope>NUCLEOTIDE SEQUENCE</scope>
    <source>
        <strain evidence="10">JCM 4087</strain>
    </source>
</reference>
<feature type="domain" description="Peptidase M48" evidence="8">
    <location>
        <begin position="120"/>
        <end position="181"/>
    </location>
</feature>
<dbReference type="CDD" id="cd07326">
    <property type="entry name" value="M56_BlaR1_MecR1_like"/>
    <property type="match status" value="1"/>
</dbReference>
<reference evidence="11" key="3">
    <citation type="journal article" date="2019" name="Int. J. Syst. Evol. Microbiol.">
        <title>The Global Catalogue of Microorganisms (GCM) 10K type strain sequencing project: providing services to taxonomists for standard genome sequencing and annotation.</title>
        <authorList>
            <consortium name="The Broad Institute Genomics Platform"/>
            <consortium name="The Broad Institute Genome Sequencing Center for Infectious Disease"/>
            <person name="Wu L."/>
            <person name="Ma J."/>
        </authorList>
    </citation>
    <scope>NUCLEOTIDE SEQUENCE [LARGE SCALE GENOMIC DNA]</scope>
    <source>
        <strain evidence="11">JCM 4087</strain>
    </source>
</reference>
<evidence type="ECO:0000313" key="11">
    <source>
        <dbReference type="Proteomes" id="UP001501102"/>
    </source>
</evidence>
<evidence type="ECO:0000256" key="1">
    <source>
        <dbReference type="ARBA" id="ARBA00022670"/>
    </source>
</evidence>
<keyword evidence="7" id="KW-0812">Transmembrane</keyword>
<keyword evidence="1 6" id="KW-0645">Protease</keyword>
<dbReference type="GO" id="GO:0006508">
    <property type="term" value="P:proteolysis"/>
    <property type="evidence" value="ECO:0007669"/>
    <property type="project" value="UniProtKB-KW"/>
</dbReference>
<evidence type="ECO:0000256" key="5">
    <source>
        <dbReference type="ARBA" id="ARBA00023049"/>
    </source>
</evidence>
<reference evidence="10" key="1">
    <citation type="journal article" date="2014" name="Int. J. Syst. Evol. Microbiol.">
        <title>Complete genome of a new Firmicutes species belonging to the dominant human colonic microbiota ('Ruminococcus bicirculans') reveals two chromosomes and a selective capacity to utilize plant glucans.</title>
        <authorList>
            <consortium name="NISC Comparative Sequencing Program"/>
            <person name="Wegmann U."/>
            <person name="Louis P."/>
            <person name="Goesmann A."/>
            <person name="Henrissat B."/>
            <person name="Duncan S.H."/>
            <person name="Flint H.J."/>
        </authorList>
    </citation>
    <scope>NUCLEOTIDE SEQUENCE</scope>
    <source>
        <strain evidence="10">JCM 4087</strain>
    </source>
</reference>
<keyword evidence="3 6" id="KW-0378">Hydrolase</keyword>
<dbReference type="Proteomes" id="UP001501102">
    <property type="component" value="Unassembled WGS sequence"/>
</dbReference>
<proteinExistence type="inferred from homology"/>
<evidence type="ECO:0000313" key="9">
    <source>
        <dbReference type="EMBL" id="AMT92137.1"/>
    </source>
</evidence>
<keyword evidence="2" id="KW-0479">Metal-binding</keyword>
<keyword evidence="7" id="KW-0472">Membrane</keyword>
<evidence type="ECO:0000256" key="7">
    <source>
        <dbReference type="SAM" id="Phobius"/>
    </source>
</evidence>
<keyword evidence="4 6" id="KW-0862">Zinc</keyword>
<protein>
    <submittedName>
        <fullName evidence="10">M48 family metalloprotease</fullName>
    </submittedName>
    <submittedName>
        <fullName evidence="9">Peptidase M48</fullName>
    </submittedName>
</protein>
<reference evidence="9" key="2">
    <citation type="journal article" date="2016" name="Biochem. Biophys. Res. Commun.">
        <title>Identification of an unusual type II thioesterase in the dithiolopyrrolone antibiotics biosynthetic pathway.</title>
        <authorList>
            <person name="Zhai Y."/>
            <person name="Bai S."/>
            <person name="Liu J."/>
            <person name="Yang L."/>
            <person name="Han L."/>
            <person name="Huang X."/>
            <person name="He J."/>
        </authorList>
    </citation>
    <scope>NUCLEOTIDE SEQUENCE</scope>
    <source>
        <strain evidence="9">DSM 40027</strain>
    </source>
</reference>
<evidence type="ECO:0000256" key="3">
    <source>
        <dbReference type="ARBA" id="ARBA00022801"/>
    </source>
</evidence>
<keyword evidence="5 6" id="KW-0482">Metalloprotease</keyword>
<evidence type="ECO:0000313" key="10">
    <source>
        <dbReference type="EMBL" id="GAA2912728.1"/>
    </source>
</evidence>
<dbReference type="InterPro" id="IPR001915">
    <property type="entry name" value="Peptidase_M48"/>
</dbReference>